<organism evidence="2 3">
    <name type="scientific">Decorospora gaudefroyi</name>
    <dbReference type="NCBI Taxonomy" id="184978"/>
    <lineage>
        <taxon>Eukaryota</taxon>
        <taxon>Fungi</taxon>
        <taxon>Dikarya</taxon>
        <taxon>Ascomycota</taxon>
        <taxon>Pezizomycotina</taxon>
        <taxon>Dothideomycetes</taxon>
        <taxon>Pleosporomycetidae</taxon>
        <taxon>Pleosporales</taxon>
        <taxon>Pleosporineae</taxon>
        <taxon>Pleosporaceae</taxon>
        <taxon>Decorospora</taxon>
    </lineage>
</organism>
<dbReference type="AlphaFoldDB" id="A0A6A5K2H8"/>
<dbReference type="Pfam" id="PF01636">
    <property type="entry name" value="APH"/>
    <property type="match status" value="1"/>
</dbReference>
<keyword evidence="2" id="KW-0418">Kinase</keyword>
<dbReference type="PANTHER" id="PTHR21310:SF58">
    <property type="entry name" value="AMINOGLYCOSIDE PHOSPHOTRANSFERASE DOMAIN-CONTAINING PROTEIN"/>
    <property type="match status" value="1"/>
</dbReference>
<dbReference type="SUPFAM" id="SSF56112">
    <property type="entry name" value="Protein kinase-like (PK-like)"/>
    <property type="match status" value="1"/>
</dbReference>
<proteinExistence type="predicted"/>
<dbReference type="GO" id="GO:0016301">
    <property type="term" value="F:kinase activity"/>
    <property type="evidence" value="ECO:0007669"/>
    <property type="project" value="UniProtKB-KW"/>
</dbReference>
<feature type="domain" description="Aminoglycoside phosphotransferase" evidence="1">
    <location>
        <begin position="47"/>
        <end position="238"/>
    </location>
</feature>
<evidence type="ECO:0000313" key="3">
    <source>
        <dbReference type="Proteomes" id="UP000800040"/>
    </source>
</evidence>
<keyword evidence="2" id="KW-0808">Transferase</keyword>
<gene>
    <name evidence="2" type="ORF">BDW02DRAFT_61863</name>
</gene>
<evidence type="ECO:0000313" key="2">
    <source>
        <dbReference type="EMBL" id="KAF1831239.1"/>
    </source>
</evidence>
<dbReference type="EMBL" id="ML975369">
    <property type="protein sequence ID" value="KAF1831239.1"/>
    <property type="molecule type" value="Genomic_DNA"/>
</dbReference>
<reference evidence="2" key="1">
    <citation type="submission" date="2020-01" db="EMBL/GenBank/DDBJ databases">
        <authorList>
            <consortium name="DOE Joint Genome Institute"/>
            <person name="Haridas S."/>
            <person name="Albert R."/>
            <person name="Binder M."/>
            <person name="Bloem J."/>
            <person name="Labutti K."/>
            <person name="Salamov A."/>
            <person name="Andreopoulos B."/>
            <person name="Baker S.E."/>
            <person name="Barry K."/>
            <person name="Bills G."/>
            <person name="Bluhm B.H."/>
            <person name="Cannon C."/>
            <person name="Castanera R."/>
            <person name="Culley D.E."/>
            <person name="Daum C."/>
            <person name="Ezra D."/>
            <person name="Gonzalez J.B."/>
            <person name="Henrissat B."/>
            <person name="Kuo A."/>
            <person name="Liang C."/>
            <person name="Lipzen A."/>
            <person name="Lutzoni F."/>
            <person name="Magnuson J."/>
            <person name="Mondo S."/>
            <person name="Nolan M."/>
            <person name="Ohm R."/>
            <person name="Pangilinan J."/>
            <person name="Park H.-J."/>
            <person name="Ramirez L."/>
            <person name="Alfaro M."/>
            <person name="Sun H."/>
            <person name="Tritt A."/>
            <person name="Yoshinaga Y."/>
            <person name="Zwiers L.-H."/>
            <person name="Turgeon B.G."/>
            <person name="Goodwin S.B."/>
            <person name="Spatafora J.W."/>
            <person name="Crous P.W."/>
            <person name="Grigoriev I.V."/>
        </authorList>
    </citation>
    <scope>NUCLEOTIDE SEQUENCE</scope>
    <source>
        <strain evidence="2">P77</strain>
    </source>
</reference>
<accession>A0A6A5K2H8</accession>
<dbReference type="InterPro" id="IPR011009">
    <property type="entry name" value="Kinase-like_dom_sf"/>
</dbReference>
<protein>
    <submittedName>
        <fullName evidence="2">Kinase-like protein</fullName>
    </submittedName>
</protein>
<evidence type="ECO:0000259" key="1">
    <source>
        <dbReference type="Pfam" id="PF01636"/>
    </source>
</evidence>
<name>A0A6A5K2H8_9PLEO</name>
<dbReference type="Proteomes" id="UP000800040">
    <property type="component" value="Unassembled WGS sequence"/>
</dbReference>
<dbReference type="PANTHER" id="PTHR21310">
    <property type="entry name" value="AMINOGLYCOSIDE PHOSPHOTRANSFERASE-RELATED-RELATED"/>
    <property type="match status" value="1"/>
</dbReference>
<dbReference type="OrthoDB" id="2906425at2759"/>
<dbReference type="CDD" id="cd05120">
    <property type="entry name" value="APH_ChoK_like"/>
    <property type="match status" value="1"/>
</dbReference>
<dbReference type="InterPro" id="IPR002575">
    <property type="entry name" value="Aminoglycoside_PTrfase"/>
</dbReference>
<dbReference type="Gene3D" id="3.90.1200.10">
    <property type="match status" value="1"/>
</dbReference>
<dbReference type="InterPro" id="IPR051678">
    <property type="entry name" value="AGP_Transferase"/>
</dbReference>
<sequence>MASAPETSVPKLDRERIEVLHEMSGCLVTRYSDSTVIKTGRAVNVDEQSALELASQYGLPVPRVYDAGELDGKPFLRMDFVEGDRLDSVWPSMTPEEKSSICRQLREVITTMRSIPAKTGLIGSCSGGEARDCRHYTEYTGGPFADEATFNSSFYLDFVGTIPIGIRTALSQIRSDHRIVFSHGDLSQHNILVKDGRITGLIDWETAGWYPEHWEYIKFFDRHGKNRDWRNFAADIFHEVYHQELAHHQGIVRWQRP</sequence>
<keyword evidence="3" id="KW-1185">Reference proteome</keyword>